<comment type="caution">
    <text evidence="2">The sequence shown here is derived from an EMBL/GenBank/DDBJ whole genome shotgun (WGS) entry which is preliminary data.</text>
</comment>
<dbReference type="Proteomes" id="UP000283383">
    <property type="component" value="Unassembled WGS sequence"/>
</dbReference>
<protein>
    <submittedName>
        <fullName evidence="2">Uncharacterized protein</fullName>
    </submittedName>
</protein>
<dbReference type="AlphaFoldDB" id="A0A420ILN5"/>
<feature type="region of interest" description="Disordered" evidence="1">
    <location>
        <begin position="1"/>
        <end position="65"/>
    </location>
</feature>
<proteinExistence type="predicted"/>
<sequence>MSTPKNFLKGIDTSNILPSRSRSPIKEHPIHPAKSLRTFQKNSENTQSVSAPSTPTLSKTPILPPPAAIANRFINRNQFSKNNTSHTTPQETMDISKIVNEAIAEALKKIPQLTMQ</sequence>
<dbReference type="EMBL" id="MCBQ01008486">
    <property type="protein sequence ID" value="RKF75437.1"/>
    <property type="molecule type" value="Genomic_DNA"/>
</dbReference>
<organism evidence="2 3">
    <name type="scientific">Golovinomyces cichoracearum</name>
    <dbReference type="NCBI Taxonomy" id="62708"/>
    <lineage>
        <taxon>Eukaryota</taxon>
        <taxon>Fungi</taxon>
        <taxon>Dikarya</taxon>
        <taxon>Ascomycota</taxon>
        <taxon>Pezizomycotina</taxon>
        <taxon>Leotiomycetes</taxon>
        <taxon>Erysiphales</taxon>
        <taxon>Erysiphaceae</taxon>
        <taxon>Golovinomyces</taxon>
    </lineage>
</organism>
<gene>
    <name evidence="2" type="ORF">GcM3_084024</name>
</gene>
<feature type="non-terminal residue" evidence="2">
    <location>
        <position position="116"/>
    </location>
</feature>
<keyword evidence="3" id="KW-1185">Reference proteome</keyword>
<feature type="compositionally biased region" description="Polar residues" evidence="1">
    <location>
        <begin position="37"/>
        <end position="59"/>
    </location>
</feature>
<feature type="compositionally biased region" description="Polar residues" evidence="1">
    <location>
        <begin position="12"/>
        <end position="22"/>
    </location>
</feature>
<name>A0A420ILN5_9PEZI</name>
<accession>A0A420ILN5</accession>
<reference evidence="2 3" key="1">
    <citation type="journal article" date="2018" name="BMC Genomics">
        <title>Comparative genome analyses reveal sequence features reflecting distinct modes of host-adaptation between dicot and monocot powdery mildew.</title>
        <authorList>
            <person name="Wu Y."/>
            <person name="Ma X."/>
            <person name="Pan Z."/>
            <person name="Kale S.D."/>
            <person name="Song Y."/>
            <person name="King H."/>
            <person name="Zhang Q."/>
            <person name="Presley C."/>
            <person name="Deng X."/>
            <person name="Wei C.I."/>
            <person name="Xiao S."/>
        </authorList>
    </citation>
    <scope>NUCLEOTIDE SEQUENCE [LARGE SCALE GENOMIC DNA]</scope>
    <source>
        <strain evidence="2">UMSG3</strain>
    </source>
</reference>
<evidence type="ECO:0000256" key="1">
    <source>
        <dbReference type="SAM" id="MobiDB-lite"/>
    </source>
</evidence>
<evidence type="ECO:0000313" key="3">
    <source>
        <dbReference type="Proteomes" id="UP000283383"/>
    </source>
</evidence>
<evidence type="ECO:0000313" key="2">
    <source>
        <dbReference type="EMBL" id="RKF75437.1"/>
    </source>
</evidence>